<dbReference type="GO" id="GO:0005886">
    <property type="term" value="C:plasma membrane"/>
    <property type="evidence" value="ECO:0007669"/>
    <property type="project" value="TreeGrafter"/>
</dbReference>
<dbReference type="GO" id="GO:0008273">
    <property type="term" value="F:calcium, potassium:sodium antiporter activity"/>
    <property type="evidence" value="ECO:0007669"/>
    <property type="project" value="TreeGrafter"/>
</dbReference>
<keyword evidence="16" id="KW-0739">Sodium transport</keyword>
<dbReference type="FunFam" id="1.20.1420.30:FF:000004">
    <property type="entry name" value="Sodium/potassium/calcium exchanger 2 isoform 1"/>
    <property type="match status" value="1"/>
</dbReference>
<dbReference type="Proteomes" id="UP000660262">
    <property type="component" value="Unassembled WGS sequence"/>
</dbReference>
<evidence type="ECO:0000256" key="1">
    <source>
        <dbReference type="ARBA" id="ARBA00004141"/>
    </source>
</evidence>
<feature type="compositionally biased region" description="Basic and acidic residues" evidence="17">
    <location>
        <begin position="469"/>
        <end position="492"/>
    </location>
</feature>
<feature type="region of interest" description="Disordered" evidence="17">
    <location>
        <begin position="342"/>
        <end position="393"/>
    </location>
</feature>
<feature type="compositionally biased region" description="Acidic residues" evidence="17">
    <location>
        <begin position="493"/>
        <end position="515"/>
    </location>
</feature>
<evidence type="ECO:0000256" key="3">
    <source>
        <dbReference type="ARBA" id="ARBA00022448"/>
    </source>
</evidence>
<feature type="domain" description="Sodium/calcium exchanger membrane region" evidence="19">
    <location>
        <begin position="166"/>
        <end position="309"/>
    </location>
</feature>
<keyword evidence="21" id="KW-1185">Reference proteome</keyword>
<dbReference type="GO" id="GO:0006874">
    <property type="term" value="P:intracellular calcium ion homeostasis"/>
    <property type="evidence" value="ECO:0007669"/>
    <property type="project" value="TreeGrafter"/>
</dbReference>
<evidence type="ECO:0000256" key="8">
    <source>
        <dbReference type="ARBA" id="ARBA00022729"/>
    </source>
</evidence>
<dbReference type="InterPro" id="IPR004481">
    <property type="entry name" value="K/Na/Ca-exchanger"/>
</dbReference>
<dbReference type="PANTHER" id="PTHR10846">
    <property type="entry name" value="SODIUM/POTASSIUM/CALCIUM EXCHANGER"/>
    <property type="match status" value="1"/>
</dbReference>
<keyword evidence="6" id="KW-0109">Calcium transport</keyword>
<dbReference type="GO" id="GO:0005262">
    <property type="term" value="F:calcium channel activity"/>
    <property type="evidence" value="ECO:0007669"/>
    <property type="project" value="TreeGrafter"/>
</dbReference>
<dbReference type="FunFam" id="1.20.1420.30:FF:000009">
    <property type="entry name" value="sodium/potassium/calcium exchanger 5 isoform X2"/>
    <property type="match status" value="1"/>
</dbReference>
<dbReference type="OrthoDB" id="2127281at2759"/>
<comment type="similarity">
    <text evidence="2">Belongs to the Ca(2+):cation antiporter (CaCA) (TC 2.A.19) family. SLC24A subfamily.</text>
</comment>
<feature type="compositionally biased region" description="Polar residues" evidence="17">
    <location>
        <begin position="371"/>
        <end position="380"/>
    </location>
</feature>
<dbReference type="EMBL" id="BNJQ01000003">
    <property type="protein sequence ID" value="GHP02658.1"/>
    <property type="molecule type" value="Genomic_DNA"/>
</dbReference>
<evidence type="ECO:0000256" key="17">
    <source>
        <dbReference type="SAM" id="MobiDB-lite"/>
    </source>
</evidence>
<feature type="transmembrane region" description="Helical" evidence="18">
    <location>
        <begin position="558"/>
        <end position="581"/>
    </location>
</feature>
<dbReference type="GO" id="GO:0015293">
    <property type="term" value="F:symporter activity"/>
    <property type="evidence" value="ECO:0007669"/>
    <property type="project" value="UniProtKB-KW"/>
</dbReference>
<evidence type="ECO:0000256" key="14">
    <source>
        <dbReference type="ARBA" id="ARBA00023065"/>
    </source>
</evidence>
<organism evidence="20 21">
    <name type="scientific">Pycnococcus provasolii</name>
    <dbReference type="NCBI Taxonomy" id="41880"/>
    <lineage>
        <taxon>Eukaryota</taxon>
        <taxon>Viridiplantae</taxon>
        <taxon>Chlorophyta</taxon>
        <taxon>Pseudoscourfieldiophyceae</taxon>
        <taxon>Pseudoscourfieldiales</taxon>
        <taxon>Pycnococcaceae</taxon>
        <taxon>Pycnococcus</taxon>
    </lineage>
</organism>
<dbReference type="PANTHER" id="PTHR10846:SF72">
    <property type="entry name" value="SODIUM_POTASSIUM_CALCIUM EXCHANGER NCKX30C"/>
    <property type="match status" value="1"/>
</dbReference>
<sequence length="718" mass="79151">MPLYEWREDFCRVGRTLAERCFAAYEQTQLSRRTSSRTTVVLAVSKALLNGLLGGGGNEAAGNDCTAVAISPKVAKKTARVPGRYMRKWTQMRMQRRRWIRDNFLWIALSIGVVVQLAHIFLTATPDGGSLAGAARKLLNSTEDSYYPKEILDDEQKRNGWVFLHAVLLVYTFVALAFVCDEFFVPALERIVEHFEIPEDVAGATFMAAGGSAPELVTSFLGVFVSKSDVGFGTIIGSAVFNVLFVIGMCALFSKDLLVLTWWPLFRDCTFYAIDLSLLAWFFDNDNKIAVWEAAIMLTMYVAYVGFMFLNEKVEKHFKRTVTHLARSLTFSAHVSTKMGHKAARDPMSGGHSITGGHAARPGKVHPSEGGSDTSISETPRSPPTPLADMNYDNSGAGSFAVAIAQQQLKASVEEARTPKAERRNSLSTKDLRFQRAVLMDVLMRREARMSVIIQKSMTEGGKPPSTRSSDESQEKNAKNEGEEGAMEKVAEDELEVQEEGEEEEGEEEEEEEGGSLDLSWPRDDLMAQINYVLTAPIVFSIWLTVPDVRREERSSWFPLAFVGAISWIGIISYPMVWMASIIGNTMGVSEEVMGITILAAGTSIPDLLSSVIVAQQGQGDMAVSSSIGSNIFDVTFGLPLPWFFWCLINNKAYPVTATTLKFSLILLLFMLVATVGTIAASGWKLTRTLGATMFCLYGVFILLSLLKNFGHLGSFLD</sequence>
<keyword evidence="13" id="KW-0915">Sodium</keyword>
<dbReference type="Gene3D" id="1.20.1420.30">
    <property type="entry name" value="NCX, central ion-binding region"/>
    <property type="match status" value="2"/>
</dbReference>
<keyword evidence="7 18" id="KW-0812">Transmembrane</keyword>
<comment type="caution">
    <text evidence="20">The sequence shown here is derived from an EMBL/GenBank/DDBJ whole genome shotgun (WGS) entry which is preliminary data.</text>
</comment>
<feature type="transmembrane region" description="Helical" evidence="18">
    <location>
        <begin position="289"/>
        <end position="310"/>
    </location>
</feature>
<evidence type="ECO:0000256" key="7">
    <source>
        <dbReference type="ARBA" id="ARBA00022692"/>
    </source>
</evidence>
<gene>
    <name evidence="20" type="ORF">PPROV_000141400</name>
</gene>
<evidence type="ECO:0000259" key="19">
    <source>
        <dbReference type="Pfam" id="PF01699"/>
    </source>
</evidence>
<keyword evidence="15 18" id="KW-0472">Membrane</keyword>
<keyword evidence="14" id="KW-0406">Ion transport</keyword>
<evidence type="ECO:0000256" key="9">
    <source>
        <dbReference type="ARBA" id="ARBA00022837"/>
    </source>
</evidence>
<dbReference type="InterPro" id="IPR044880">
    <property type="entry name" value="NCX_ion-bd_dom_sf"/>
</dbReference>
<dbReference type="NCBIfam" id="TIGR00367">
    <property type="entry name" value="calcium/sodium antiporter"/>
    <property type="match status" value="1"/>
</dbReference>
<keyword evidence="4" id="KW-0050">Antiport</keyword>
<feature type="transmembrane region" description="Helical" evidence="18">
    <location>
        <begin position="161"/>
        <end position="180"/>
    </location>
</feature>
<evidence type="ECO:0000256" key="6">
    <source>
        <dbReference type="ARBA" id="ARBA00022568"/>
    </source>
</evidence>
<feature type="transmembrane region" description="Helical" evidence="18">
    <location>
        <begin position="103"/>
        <end position="122"/>
    </location>
</feature>
<evidence type="ECO:0000256" key="11">
    <source>
        <dbReference type="ARBA" id="ARBA00022958"/>
    </source>
</evidence>
<feature type="transmembrane region" description="Helical" evidence="18">
    <location>
        <begin position="628"/>
        <end position="649"/>
    </location>
</feature>
<protein>
    <recommendedName>
        <fullName evidence="19">Sodium/calcium exchanger membrane region domain-containing protein</fullName>
    </recommendedName>
</protein>
<feature type="transmembrane region" description="Helical" evidence="18">
    <location>
        <begin position="690"/>
        <end position="707"/>
    </location>
</feature>
<evidence type="ECO:0000256" key="15">
    <source>
        <dbReference type="ARBA" id="ARBA00023136"/>
    </source>
</evidence>
<keyword evidence="5" id="KW-0633">Potassium transport</keyword>
<evidence type="ECO:0000256" key="5">
    <source>
        <dbReference type="ARBA" id="ARBA00022538"/>
    </source>
</evidence>
<dbReference type="InterPro" id="IPR004837">
    <property type="entry name" value="NaCa_Exmemb"/>
</dbReference>
<evidence type="ECO:0000256" key="2">
    <source>
        <dbReference type="ARBA" id="ARBA00005364"/>
    </source>
</evidence>
<evidence type="ECO:0000256" key="16">
    <source>
        <dbReference type="ARBA" id="ARBA00023201"/>
    </source>
</evidence>
<keyword evidence="9" id="KW-0106">Calcium</keyword>
<name>A0A830H7K4_9CHLO</name>
<keyword evidence="8" id="KW-0732">Signal</keyword>
<dbReference type="Pfam" id="PF01699">
    <property type="entry name" value="Na_Ca_ex"/>
    <property type="match status" value="2"/>
</dbReference>
<feature type="transmembrane region" description="Helical" evidence="18">
    <location>
        <begin position="230"/>
        <end position="253"/>
    </location>
</feature>
<dbReference type="AlphaFoldDB" id="A0A830H7K4"/>
<feature type="region of interest" description="Disordered" evidence="17">
    <location>
        <begin position="454"/>
        <end position="520"/>
    </location>
</feature>
<evidence type="ECO:0000256" key="12">
    <source>
        <dbReference type="ARBA" id="ARBA00022989"/>
    </source>
</evidence>
<evidence type="ECO:0000313" key="21">
    <source>
        <dbReference type="Proteomes" id="UP000660262"/>
    </source>
</evidence>
<keyword evidence="12 18" id="KW-1133">Transmembrane helix</keyword>
<evidence type="ECO:0000256" key="4">
    <source>
        <dbReference type="ARBA" id="ARBA00022449"/>
    </source>
</evidence>
<accession>A0A830H7K4</accession>
<feature type="transmembrane region" description="Helical" evidence="18">
    <location>
        <begin position="661"/>
        <end position="684"/>
    </location>
</feature>
<keyword evidence="3" id="KW-0813">Transport</keyword>
<comment type="subcellular location">
    <subcellularLocation>
        <location evidence="1">Membrane</location>
        <topology evidence="1">Multi-pass membrane protein</topology>
    </subcellularLocation>
</comment>
<evidence type="ECO:0000256" key="18">
    <source>
        <dbReference type="SAM" id="Phobius"/>
    </source>
</evidence>
<reference evidence="20" key="1">
    <citation type="submission" date="2020-10" db="EMBL/GenBank/DDBJ databases">
        <title>Unveiling of a novel bifunctional photoreceptor, Dualchrome1, isolated from a cosmopolitan green alga.</title>
        <authorList>
            <person name="Suzuki S."/>
            <person name="Kawachi M."/>
        </authorList>
    </citation>
    <scope>NUCLEOTIDE SEQUENCE</scope>
    <source>
        <strain evidence="20">NIES 2893</strain>
    </source>
</reference>
<evidence type="ECO:0000256" key="10">
    <source>
        <dbReference type="ARBA" id="ARBA00022847"/>
    </source>
</evidence>
<evidence type="ECO:0000313" key="20">
    <source>
        <dbReference type="EMBL" id="GHP02658.1"/>
    </source>
</evidence>
<feature type="transmembrane region" description="Helical" evidence="18">
    <location>
        <begin position="593"/>
        <end position="616"/>
    </location>
</feature>
<proteinExistence type="inferred from homology"/>
<evidence type="ECO:0000256" key="13">
    <source>
        <dbReference type="ARBA" id="ARBA00023053"/>
    </source>
</evidence>
<keyword evidence="10" id="KW-0769">Symport</keyword>
<feature type="domain" description="Sodium/calcium exchanger membrane region" evidence="19">
    <location>
        <begin position="559"/>
        <end position="706"/>
    </location>
</feature>
<keyword evidence="11" id="KW-0630">Potassium</keyword>